<gene>
    <name evidence="5" type="ORF">JL106_12960</name>
</gene>
<comment type="caution">
    <text evidence="5">The sequence shown here is derived from an EMBL/GenBank/DDBJ whole genome shotgun (WGS) entry which is preliminary data.</text>
</comment>
<dbReference type="CDD" id="cd04301">
    <property type="entry name" value="NAT_SF"/>
    <property type="match status" value="1"/>
</dbReference>
<proteinExistence type="inferred from homology"/>
<sequence length="169" mass="18515">MGAVRPIEPRDVPAVVAMVHELAEYERLPQECHLTEAQLRASLFATRPAVFGLVADPDGTGPVGYALWFLNYSTWEGVHGIHLEDLYVRPAARGRGLGRDLLTRLAAIAHDRGHARVEWSVLDWNAPSIAFYRSLGAEPMDGWTTFRLSGPALRRTATGSARSTRSPAG</sequence>
<dbReference type="GO" id="GO:0008080">
    <property type="term" value="F:N-acetyltransferase activity"/>
    <property type="evidence" value="ECO:0007669"/>
    <property type="project" value="TreeGrafter"/>
</dbReference>
<organism evidence="5 6">
    <name type="scientific">Nakamurella leprariae</name>
    <dbReference type="NCBI Taxonomy" id="2803911"/>
    <lineage>
        <taxon>Bacteria</taxon>
        <taxon>Bacillati</taxon>
        <taxon>Actinomycetota</taxon>
        <taxon>Actinomycetes</taxon>
        <taxon>Nakamurellales</taxon>
        <taxon>Nakamurellaceae</taxon>
        <taxon>Nakamurella</taxon>
    </lineage>
</organism>
<dbReference type="InterPro" id="IPR016181">
    <property type="entry name" value="Acyl_CoA_acyltransferase"/>
</dbReference>
<keyword evidence="6" id="KW-1185">Reference proteome</keyword>
<reference evidence="5" key="1">
    <citation type="submission" date="2021-01" db="EMBL/GenBank/DDBJ databases">
        <title>YIM 132084 draft genome.</title>
        <authorList>
            <person name="An D."/>
        </authorList>
    </citation>
    <scope>NUCLEOTIDE SEQUENCE</scope>
    <source>
        <strain evidence="5">YIM 132084</strain>
    </source>
</reference>
<protein>
    <submittedName>
        <fullName evidence="5">GNAT family N-acetyltransferase</fullName>
    </submittedName>
</protein>
<evidence type="ECO:0000256" key="1">
    <source>
        <dbReference type="ARBA" id="ARBA00008694"/>
    </source>
</evidence>
<dbReference type="PANTHER" id="PTHR10545">
    <property type="entry name" value="DIAMINE N-ACETYLTRANSFERASE"/>
    <property type="match status" value="1"/>
</dbReference>
<keyword evidence="3" id="KW-0012">Acyltransferase</keyword>
<dbReference type="InterPro" id="IPR051016">
    <property type="entry name" value="Diverse_Substrate_AcTransf"/>
</dbReference>
<evidence type="ECO:0000313" key="5">
    <source>
        <dbReference type="EMBL" id="MBM9468189.1"/>
    </source>
</evidence>
<accession>A0A939C2F4</accession>
<keyword evidence="2" id="KW-0808">Transferase</keyword>
<feature type="domain" description="N-acetyltransferase" evidence="4">
    <location>
        <begin position="2"/>
        <end position="158"/>
    </location>
</feature>
<dbReference type="PROSITE" id="PS51186">
    <property type="entry name" value="GNAT"/>
    <property type="match status" value="1"/>
</dbReference>
<dbReference type="EMBL" id="JAERWK010000016">
    <property type="protein sequence ID" value="MBM9468189.1"/>
    <property type="molecule type" value="Genomic_DNA"/>
</dbReference>
<evidence type="ECO:0000256" key="2">
    <source>
        <dbReference type="ARBA" id="ARBA00022679"/>
    </source>
</evidence>
<evidence type="ECO:0000256" key="3">
    <source>
        <dbReference type="ARBA" id="ARBA00023315"/>
    </source>
</evidence>
<dbReference type="FunFam" id="3.40.630.30:FF:000064">
    <property type="entry name" value="GNAT family acetyltransferase"/>
    <property type="match status" value="1"/>
</dbReference>
<name>A0A939C2F4_9ACTN</name>
<dbReference type="Gene3D" id="3.40.630.30">
    <property type="match status" value="1"/>
</dbReference>
<dbReference type="RefSeq" id="WP_205261276.1">
    <property type="nucleotide sequence ID" value="NZ_JAERWK010000016.1"/>
</dbReference>
<dbReference type="AlphaFoldDB" id="A0A939C2F4"/>
<evidence type="ECO:0000313" key="6">
    <source>
        <dbReference type="Proteomes" id="UP000663792"/>
    </source>
</evidence>
<dbReference type="Proteomes" id="UP000663792">
    <property type="component" value="Unassembled WGS sequence"/>
</dbReference>
<dbReference type="PANTHER" id="PTHR10545:SF29">
    <property type="entry name" value="GH14572P-RELATED"/>
    <property type="match status" value="1"/>
</dbReference>
<comment type="similarity">
    <text evidence="1">Belongs to the acetyltransferase family.</text>
</comment>
<dbReference type="Pfam" id="PF00583">
    <property type="entry name" value="Acetyltransf_1"/>
    <property type="match status" value="1"/>
</dbReference>
<dbReference type="InterPro" id="IPR000182">
    <property type="entry name" value="GNAT_dom"/>
</dbReference>
<dbReference type="SUPFAM" id="SSF55729">
    <property type="entry name" value="Acyl-CoA N-acyltransferases (Nat)"/>
    <property type="match status" value="1"/>
</dbReference>
<evidence type="ECO:0000259" key="4">
    <source>
        <dbReference type="PROSITE" id="PS51186"/>
    </source>
</evidence>